<name>A0A0A8YLY7_ARUDO</name>
<evidence type="ECO:0000313" key="1">
    <source>
        <dbReference type="EMBL" id="JAD27439.1"/>
    </source>
</evidence>
<organism evidence="1">
    <name type="scientific">Arundo donax</name>
    <name type="common">Giant reed</name>
    <name type="synonym">Donax arundinaceus</name>
    <dbReference type="NCBI Taxonomy" id="35708"/>
    <lineage>
        <taxon>Eukaryota</taxon>
        <taxon>Viridiplantae</taxon>
        <taxon>Streptophyta</taxon>
        <taxon>Embryophyta</taxon>
        <taxon>Tracheophyta</taxon>
        <taxon>Spermatophyta</taxon>
        <taxon>Magnoliopsida</taxon>
        <taxon>Liliopsida</taxon>
        <taxon>Poales</taxon>
        <taxon>Poaceae</taxon>
        <taxon>PACMAD clade</taxon>
        <taxon>Arundinoideae</taxon>
        <taxon>Arundineae</taxon>
        <taxon>Arundo</taxon>
    </lineage>
</organism>
<proteinExistence type="predicted"/>
<accession>A0A0A8YLY7</accession>
<dbReference type="AlphaFoldDB" id="A0A0A8YLY7"/>
<sequence length="20" mass="2050">MKDSAPSCCSYGEKITADGS</sequence>
<reference evidence="1" key="2">
    <citation type="journal article" date="2015" name="Data Brief">
        <title>Shoot transcriptome of the giant reed, Arundo donax.</title>
        <authorList>
            <person name="Barrero R.A."/>
            <person name="Guerrero F.D."/>
            <person name="Moolhuijzen P."/>
            <person name="Goolsby J.A."/>
            <person name="Tidwell J."/>
            <person name="Bellgard S.E."/>
            <person name="Bellgard M.I."/>
        </authorList>
    </citation>
    <scope>NUCLEOTIDE SEQUENCE</scope>
    <source>
        <tissue evidence="1">Shoot tissue taken approximately 20 cm above the soil surface</tissue>
    </source>
</reference>
<dbReference type="EMBL" id="GBRH01270456">
    <property type="protein sequence ID" value="JAD27439.1"/>
    <property type="molecule type" value="Transcribed_RNA"/>
</dbReference>
<reference evidence="1" key="1">
    <citation type="submission" date="2014-09" db="EMBL/GenBank/DDBJ databases">
        <authorList>
            <person name="Magalhaes I.L.F."/>
            <person name="Oliveira U."/>
            <person name="Santos F.R."/>
            <person name="Vidigal T.H.D.A."/>
            <person name="Brescovit A.D."/>
            <person name="Santos A.J."/>
        </authorList>
    </citation>
    <scope>NUCLEOTIDE SEQUENCE</scope>
    <source>
        <tissue evidence="1">Shoot tissue taken approximately 20 cm above the soil surface</tissue>
    </source>
</reference>
<protein>
    <submittedName>
        <fullName evidence="1">Uncharacterized protein</fullName>
    </submittedName>
</protein>